<accession>A0A0M8P278</accession>
<dbReference type="EMBL" id="LHQQ01000070">
    <property type="protein sequence ID" value="KOS43946.1"/>
    <property type="molecule type" value="Genomic_DNA"/>
</dbReference>
<protein>
    <submittedName>
        <fullName evidence="2">Uncharacterized protein</fullName>
    </submittedName>
</protein>
<evidence type="ECO:0000313" key="2">
    <source>
        <dbReference type="EMBL" id="KOS43946.1"/>
    </source>
</evidence>
<feature type="compositionally biased region" description="Basic residues" evidence="1">
    <location>
        <begin position="13"/>
        <end position="42"/>
    </location>
</feature>
<reference evidence="2 3" key="1">
    <citation type="submission" date="2015-08" db="EMBL/GenBank/DDBJ databases">
        <title>Genome sequencing of Penicillium nordicum.</title>
        <authorList>
            <person name="Nguyen H.D."/>
            <person name="Seifert K.A."/>
        </authorList>
    </citation>
    <scope>NUCLEOTIDE SEQUENCE [LARGE SCALE GENOMIC DNA]</scope>
    <source>
        <strain evidence="2 3">DAOMC 185683</strain>
    </source>
</reference>
<proteinExistence type="predicted"/>
<dbReference type="AlphaFoldDB" id="A0A0M8P278"/>
<dbReference type="Proteomes" id="UP000037696">
    <property type="component" value="Unassembled WGS sequence"/>
</dbReference>
<keyword evidence="3" id="KW-1185">Reference proteome</keyword>
<organism evidence="2 3">
    <name type="scientific">Penicillium nordicum</name>
    <dbReference type="NCBI Taxonomy" id="229535"/>
    <lineage>
        <taxon>Eukaryota</taxon>
        <taxon>Fungi</taxon>
        <taxon>Dikarya</taxon>
        <taxon>Ascomycota</taxon>
        <taxon>Pezizomycotina</taxon>
        <taxon>Eurotiomycetes</taxon>
        <taxon>Eurotiomycetidae</taxon>
        <taxon>Eurotiales</taxon>
        <taxon>Aspergillaceae</taxon>
        <taxon>Penicillium</taxon>
    </lineage>
</organism>
<name>A0A0M8P278_9EURO</name>
<evidence type="ECO:0000256" key="1">
    <source>
        <dbReference type="SAM" id="MobiDB-lite"/>
    </source>
</evidence>
<evidence type="ECO:0000313" key="3">
    <source>
        <dbReference type="Proteomes" id="UP000037696"/>
    </source>
</evidence>
<feature type="region of interest" description="Disordered" evidence="1">
    <location>
        <begin position="1"/>
        <end position="56"/>
    </location>
</feature>
<sequence length="83" mass="9624">MQTPEAVEYKVTKERKKKKKKKKKNSSHIKKKKKKKKKKHSSHIIQDLQSQSPSNIPLDIIEGFPFPNGCTPHFPCNECSYTS</sequence>
<comment type="caution">
    <text evidence="2">The sequence shown here is derived from an EMBL/GenBank/DDBJ whole genome shotgun (WGS) entry which is preliminary data.</text>
</comment>
<gene>
    <name evidence="2" type="ORF">ACN38_g5118</name>
</gene>